<evidence type="ECO:0000259" key="3">
    <source>
        <dbReference type="Pfam" id="PF00685"/>
    </source>
</evidence>
<dbReference type="InterPro" id="IPR000863">
    <property type="entry name" value="Sulfotransferase_dom"/>
</dbReference>
<evidence type="ECO:0000313" key="4">
    <source>
        <dbReference type="EMBL" id="MBT9317472.1"/>
    </source>
</evidence>
<keyword evidence="1" id="KW-0808">Transferase</keyword>
<dbReference type="Proteomes" id="UP000717364">
    <property type="component" value="Unassembled WGS sequence"/>
</dbReference>
<dbReference type="GO" id="GO:0008146">
    <property type="term" value="F:sulfotransferase activity"/>
    <property type="evidence" value="ECO:0007669"/>
    <property type="project" value="InterPro"/>
</dbReference>
<dbReference type="AlphaFoldDB" id="A0A947GM59"/>
<dbReference type="SUPFAM" id="SSF52540">
    <property type="entry name" value="P-loop containing nucleoside triphosphate hydrolases"/>
    <property type="match status" value="1"/>
</dbReference>
<evidence type="ECO:0000256" key="2">
    <source>
        <dbReference type="ARBA" id="ARBA00023180"/>
    </source>
</evidence>
<dbReference type="PANTHER" id="PTHR10605:SF56">
    <property type="entry name" value="BIFUNCTIONAL HEPARAN SULFATE N-DEACETYLASE_N-SULFOTRANSFERASE"/>
    <property type="match status" value="1"/>
</dbReference>
<name>A0A947GM59_9CYAN</name>
<protein>
    <submittedName>
        <fullName evidence="4">Sulfotransferase</fullName>
    </submittedName>
</protein>
<sequence>MRKYPNFLVIGAMKCATSSLHEQLALQPGIFMTDLKEPNFFSNDEEYEKGAEWYASLFTPEAIDTLLGESSTHYTKLPTYPETIARIKQDIPNALSLKFIYVMRHPIDRLVSQYIHEWSQRIIPKGKDINVAIHEYPELIAYSKYSMQLQPYFDNFGKDKVLPVFFERMISEPQSELERICKFLDYSHKPVWQDLEAQNVSSERMLTSEWRDFLVETPILSTLRKVLVPKSVRTRIRKMWTLSERPQLSTKNLEYLEEIFNQDLELLTPWLGYESLTCKNFKKTIKTELVQATSA</sequence>
<dbReference type="Pfam" id="PF00685">
    <property type="entry name" value="Sulfotransfer_1"/>
    <property type="match status" value="1"/>
</dbReference>
<keyword evidence="2" id="KW-0325">Glycoprotein</keyword>
<proteinExistence type="predicted"/>
<dbReference type="Gene3D" id="3.40.50.300">
    <property type="entry name" value="P-loop containing nucleotide triphosphate hydrolases"/>
    <property type="match status" value="1"/>
</dbReference>
<dbReference type="PANTHER" id="PTHR10605">
    <property type="entry name" value="HEPARAN SULFATE SULFOTRANSFERASE"/>
    <property type="match status" value="1"/>
</dbReference>
<dbReference type="InterPro" id="IPR027417">
    <property type="entry name" value="P-loop_NTPase"/>
</dbReference>
<dbReference type="EMBL" id="JADOES010000047">
    <property type="protein sequence ID" value="MBT9317472.1"/>
    <property type="molecule type" value="Genomic_DNA"/>
</dbReference>
<keyword evidence="5" id="KW-1185">Reference proteome</keyword>
<accession>A0A947GM59</accession>
<gene>
    <name evidence="4" type="ORF">IXB50_18775</name>
</gene>
<reference evidence="4" key="1">
    <citation type="submission" date="2020-11" db="EMBL/GenBank/DDBJ databases">
        <authorList>
            <person name="Konstantinou D."/>
            <person name="Gkelis S."/>
            <person name="Popin R."/>
            <person name="Fewer D."/>
            <person name="Sivonen K."/>
        </authorList>
    </citation>
    <scope>NUCLEOTIDE SEQUENCE</scope>
    <source>
        <strain evidence="4">TAU-MAC 1115</strain>
    </source>
</reference>
<evidence type="ECO:0000256" key="1">
    <source>
        <dbReference type="ARBA" id="ARBA00022679"/>
    </source>
</evidence>
<organism evidence="4 5">
    <name type="scientific">Leptothoe spongobia TAU-MAC 1115</name>
    <dbReference type="NCBI Taxonomy" id="1967444"/>
    <lineage>
        <taxon>Bacteria</taxon>
        <taxon>Bacillati</taxon>
        <taxon>Cyanobacteriota</taxon>
        <taxon>Cyanophyceae</taxon>
        <taxon>Nodosilineales</taxon>
        <taxon>Cymatolegaceae</taxon>
        <taxon>Leptothoe</taxon>
        <taxon>Leptothoe spongobia</taxon>
    </lineage>
</organism>
<evidence type="ECO:0000313" key="5">
    <source>
        <dbReference type="Proteomes" id="UP000717364"/>
    </source>
</evidence>
<feature type="domain" description="Sulfotransferase" evidence="3">
    <location>
        <begin position="6"/>
        <end position="265"/>
    </location>
</feature>
<reference evidence="4" key="2">
    <citation type="journal article" date="2021" name="Mar. Drugs">
        <title>Genome Reduction and Secondary Metabolism of the Marine Sponge-Associated Cyanobacterium Leptothoe.</title>
        <authorList>
            <person name="Konstantinou D."/>
            <person name="Popin R.V."/>
            <person name="Fewer D.P."/>
            <person name="Sivonen K."/>
            <person name="Gkelis S."/>
        </authorList>
    </citation>
    <scope>NUCLEOTIDE SEQUENCE</scope>
    <source>
        <strain evidence="4">TAU-MAC 1115</strain>
    </source>
</reference>
<dbReference type="InterPro" id="IPR037359">
    <property type="entry name" value="NST/OST"/>
</dbReference>
<dbReference type="RefSeq" id="WP_215610539.1">
    <property type="nucleotide sequence ID" value="NZ_JADOES010000047.1"/>
</dbReference>
<comment type="caution">
    <text evidence="4">The sequence shown here is derived from an EMBL/GenBank/DDBJ whole genome shotgun (WGS) entry which is preliminary data.</text>
</comment>